<comment type="similarity">
    <text evidence="1">Belongs to the AHA1 family.</text>
</comment>
<dbReference type="EMBL" id="FOJG01000002">
    <property type="protein sequence ID" value="SEW50011.1"/>
    <property type="molecule type" value="Genomic_DNA"/>
</dbReference>
<dbReference type="InterPro" id="IPR023393">
    <property type="entry name" value="START-like_dom_sf"/>
</dbReference>
<accession>A0A1I0S758</accession>
<dbReference type="RefSeq" id="WP_089897076.1">
    <property type="nucleotide sequence ID" value="NZ_FOJG01000002.1"/>
</dbReference>
<organism evidence="3 4">
    <name type="scientific">Chitinophaga arvensicola</name>
    <dbReference type="NCBI Taxonomy" id="29529"/>
    <lineage>
        <taxon>Bacteria</taxon>
        <taxon>Pseudomonadati</taxon>
        <taxon>Bacteroidota</taxon>
        <taxon>Chitinophagia</taxon>
        <taxon>Chitinophagales</taxon>
        <taxon>Chitinophagaceae</taxon>
        <taxon>Chitinophaga</taxon>
    </lineage>
</organism>
<reference evidence="4" key="1">
    <citation type="submission" date="2016-10" db="EMBL/GenBank/DDBJ databases">
        <authorList>
            <person name="Varghese N."/>
            <person name="Submissions S."/>
        </authorList>
    </citation>
    <scope>NUCLEOTIDE SEQUENCE [LARGE SCALE GENOMIC DNA]</scope>
    <source>
        <strain evidence="4">DSM 3695</strain>
    </source>
</reference>
<dbReference type="OrthoDB" id="2355173at2"/>
<sequence length="150" mass="17338">MAQSIRHQYFFPHPPEIVWEYLTKVELMELWLMKNDFQPIIGYDFQFRTNPVPSLNFDGIFYCRVLEIIPFKKLSYSWKCGPGDGKITIDSIVVWQLRTADEGTTLLLEHSGFSETEDLSMYAALTDGWLKNLHKIAERIKAAQHGPANA</sequence>
<gene>
    <name evidence="3" type="ORF">SAMN04488122_3662</name>
</gene>
<name>A0A1I0S758_9BACT</name>
<feature type="domain" description="Activator of Hsp90 ATPase homologue 1/2-like C-terminal" evidence="2">
    <location>
        <begin position="13"/>
        <end position="139"/>
    </location>
</feature>
<evidence type="ECO:0000256" key="1">
    <source>
        <dbReference type="ARBA" id="ARBA00006817"/>
    </source>
</evidence>
<evidence type="ECO:0000313" key="4">
    <source>
        <dbReference type="Proteomes" id="UP000199310"/>
    </source>
</evidence>
<dbReference type="CDD" id="cd07814">
    <property type="entry name" value="SRPBCC_CalC_Aha1-like"/>
    <property type="match status" value="1"/>
</dbReference>
<dbReference type="Pfam" id="PF08327">
    <property type="entry name" value="AHSA1"/>
    <property type="match status" value="1"/>
</dbReference>
<keyword evidence="4" id="KW-1185">Reference proteome</keyword>
<dbReference type="Gene3D" id="3.30.530.20">
    <property type="match status" value="1"/>
</dbReference>
<dbReference type="STRING" id="29529.SAMN04488122_3662"/>
<dbReference type="AlphaFoldDB" id="A0A1I0S758"/>
<dbReference type="InterPro" id="IPR013538">
    <property type="entry name" value="ASHA1/2-like_C"/>
</dbReference>
<proteinExistence type="inferred from homology"/>
<dbReference type="SUPFAM" id="SSF55961">
    <property type="entry name" value="Bet v1-like"/>
    <property type="match status" value="1"/>
</dbReference>
<evidence type="ECO:0000259" key="2">
    <source>
        <dbReference type="Pfam" id="PF08327"/>
    </source>
</evidence>
<evidence type="ECO:0000313" key="3">
    <source>
        <dbReference type="EMBL" id="SEW50011.1"/>
    </source>
</evidence>
<protein>
    <submittedName>
        <fullName evidence="3">Uncharacterized conserved protein YndB, AHSA1/START domain</fullName>
    </submittedName>
</protein>
<dbReference type="Proteomes" id="UP000199310">
    <property type="component" value="Unassembled WGS sequence"/>
</dbReference>